<evidence type="ECO:0000256" key="11">
    <source>
        <dbReference type="SAM" id="Phobius"/>
    </source>
</evidence>
<dbReference type="PANTHER" id="PTHR13817">
    <property type="entry name" value="TITIN"/>
    <property type="match status" value="1"/>
</dbReference>
<evidence type="ECO:0000256" key="5">
    <source>
        <dbReference type="ARBA" id="ARBA00022889"/>
    </source>
</evidence>
<dbReference type="PROSITE" id="PS50835">
    <property type="entry name" value="IG_LIKE"/>
    <property type="match status" value="6"/>
</dbReference>
<keyword evidence="4" id="KW-0677">Repeat</keyword>
<dbReference type="GO" id="GO:0016020">
    <property type="term" value="C:membrane"/>
    <property type="evidence" value="ECO:0007669"/>
    <property type="project" value="UniProtKB-SubCell"/>
</dbReference>
<dbReference type="GO" id="GO:0007156">
    <property type="term" value="P:homophilic cell adhesion via plasma membrane adhesion molecules"/>
    <property type="evidence" value="ECO:0007669"/>
    <property type="project" value="TreeGrafter"/>
</dbReference>
<feature type="domain" description="Ig-like" evidence="12">
    <location>
        <begin position="992"/>
        <end position="1072"/>
    </location>
</feature>
<dbReference type="GO" id="GO:0007416">
    <property type="term" value="P:synapse assembly"/>
    <property type="evidence" value="ECO:0007669"/>
    <property type="project" value="TreeGrafter"/>
</dbReference>
<evidence type="ECO:0000256" key="1">
    <source>
        <dbReference type="ARBA" id="ARBA00004167"/>
    </source>
</evidence>
<dbReference type="SMART" id="SM00409">
    <property type="entry name" value="IG"/>
    <property type="match status" value="6"/>
</dbReference>
<dbReference type="Pfam" id="PF13927">
    <property type="entry name" value="Ig_3"/>
    <property type="match status" value="2"/>
</dbReference>
<dbReference type="InterPro" id="IPR013098">
    <property type="entry name" value="Ig_I-set"/>
</dbReference>
<evidence type="ECO:0000256" key="4">
    <source>
        <dbReference type="ARBA" id="ARBA00022737"/>
    </source>
</evidence>
<evidence type="ECO:0000259" key="12">
    <source>
        <dbReference type="PROSITE" id="PS50835"/>
    </source>
</evidence>
<feature type="transmembrane region" description="Helical" evidence="11">
    <location>
        <begin position="1297"/>
        <end position="1321"/>
    </location>
</feature>
<evidence type="ECO:0000259" key="13">
    <source>
        <dbReference type="PROSITE" id="PS50853"/>
    </source>
</evidence>
<sequence length="1638" mass="179346">MTLIADTVPELHYTFIEQALHPGPALALHCAASGSPAPRFTWLLDGQVIEEHSSPQSYLNFNAPKDTQCCTILEPKSLLQYLYLTLRVMIIALASKPLCLSDRKDRLGNRSVSPYCLYRMISQFLNANGDVVSYLNISSVRAEDGGRYTCRAQNSKGAVEHTTRLNVYEIDISFYSTKHENEVGFAGPPAVRGAGAVRAVAGANATVLCPYSGFPISEIIWQRSGVDLSSTGTPDSGRAVVGGGGELLLWPAEIADAGIYTCRVTAPSGQYAQKDIQIFVRNPPKIAGFTFPSDLVEGSSIQVLCGITSGDKPVYFSWLKDGQHIPPNLQVQEKSLEEFSFLIFSHVTSKHSGMYTCVASNSAAEVNHTARLAVKVAPSWVYEPQDVSALLGTQIIAHCATKGYPEPRITWLKMQGPSVNDFRPVSNLDLQYSVLNNGSISIAPASHHHEGQYMCKAENGIGRGLSKIIRITINEPVHFEYSSRNMTVKRTAQVTLQCDALGDPPIQLQWTHNMKHIDLSTYRISVSEKRTDNGVNSQLNIAHAERHDSGVFRCRAENAYGRDELLIYLAVQEFPEAPRGLHISWRSSRVAKISWRRGYDGNARVRTYRLQYRVVGERDCRMRMPIKMIGSMHQLVMYPLNMLLREMDEDAVVEYSVEGLRPATAYAMRIAAVNALGESEYSEPVIIKTMEEAPSEPPHNVQVQATAPGELFVKWKAPPQESWNGELLGYVVTWREAGAGDNASRSLTATGWGSAEALISGLKTHAHYDIRVRAFNLVGPGPASPPLTATTLEGAPEGVPQRVRCEPLSAQSVRVWWDPPLPEQRGGVLLGYEIIYEAVNGLEGAHVDSRRSGGMETVLQALHQATNYSIVVRARTAAGSGPCSEPVHCSTHEDIPGAPADIKAVAVSGDSVLVSWLPPAQKNGKIKHYTVYTRSSARAGQHSQLTVLHKDEEDEFLVEVRGLQEHQLYEFWVTAATSSGEGEMSPIIARKPNARASAKIASFGRRISASVGTRLRLRCVAAGLPAPTRHWSRKRPAAPIASDLRFVVDGADLIILSVDRSVSDNFTCSVRNLWGEDHATWEVRALFPPSKPILRVTSATAARLHFNWEAPLDGGSPINSYSLSHARSGQAWRAARLPADARSHVLERLACGASYKVRLTAHNAVGASPPSDELRVSTKGGPSKAAPEKDLISSNSSCVRLNLLTWGSNGCPVTEFQVSIRGFEEDAWKNEKNLANAEPLTVCGLNPATWHHLKVSASSAAGTTTGSYYFSTLTDSGERIPAPAVFPPAEEETGGGAAAVLGAVAAFTLLVSLLLLALLAWRRSPPTTCLRKGYEQGEISEDEEKSVEKRDNHRNCQQVYTSSPIKHPAPKKDQQVRPWMFFPPLTEMYEISPYATFSMSGAGADAEAAVQFRTFGRAEDAPLAAPARPLIHAHKHRSFNKPDEYSLSRAMTLTARRGDSDSESSGESPCADCSSATYRLPLTASKGIPGGFGKRITLYPYCYTAHSQIVVCAVLAGEVFRPITDSSAESALDAGSLNARHDKARRRQRRHHTPTNSRYGRRRAAGAGPRPTADHGSFLRPPLRQHRQINLCKSFPLIVSEITKMNFKFYCISNDKNKKEETLLYTFNKDCFGKAIDC</sequence>
<evidence type="ECO:0000256" key="2">
    <source>
        <dbReference type="ARBA" id="ARBA00022692"/>
    </source>
</evidence>
<dbReference type="InterPro" id="IPR056754">
    <property type="entry name" value="DSCAM/DSCAML_C"/>
</dbReference>
<dbReference type="InterPro" id="IPR050964">
    <property type="entry name" value="Striated_Muscle_Regulatory"/>
</dbReference>
<keyword evidence="2 11" id="KW-0812">Transmembrane</keyword>
<evidence type="ECO:0000313" key="14">
    <source>
        <dbReference type="EMBL" id="GBO99010.1"/>
    </source>
</evidence>
<keyword evidence="9" id="KW-0393">Immunoglobulin domain</keyword>
<dbReference type="CDD" id="cd00063">
    <property type="entry name" value="FN3"/>
    <property type="match status" value="5"/>
</dbReference>
<dbReference type="SMART" id="SM00408">
    <property type="entry name" value="IGc2"/>
    <property type="match status" value="6"/>
</dbReference>
<dbReference type="InterPro" id="IPR003598">
    <property type="entry name" value="Ig_sub2"/>
</dbReference>
<dbReference type="InterPro" id="IPR003599">
    <property type="entry name" value="Ig_sub"/>
</dbReference>
<dbReference type="EMBL" id="BGZK01000002">
    <property type="protein sequence ID" value="GBO99010.1"/>
    <property type="molecule type" value="Genomic_DNA"/>
</dbReference>
<feature type="domain" description="Ig-like" evidence="12">
    <location>
        <begin position="284"/>
        <end position="373"/>
    </location>
</feature>
<dbReference type="PROSITE" id="PS50853">
    <property type="entry name" value="FN3"/>
    <property type="match status" value="5"/>
</dbReference>
<dbReference type="SMART" id="SM00060">
    <property type="entry name" value="FN3"/>
    <property type="match status" value="6"/>
</dbReference>
<feature type="domain" description="Ig-like" evidence="12">
    <location>
        <begin position="476"/>
        <end position="558"/>
    </location>
</feature>
<proteinExistence type="predicted"/>
<dbReference type="FunFam" id="2.60.40.10:FF:000333">
    <property type="entry name" value="Down syndrome cell adhesion molecule"/>
    <property type="match status" value="1"/>
</dbReference>
<feature type="region of interest" description="Disordered" evidence="10">
    <location>
        <begin position="1532"/>
        <end position="1580"/>
    </location>
</feature>
<dbReference type="OrthoDB" id="5969272at2759"/>
<organism evidence="14 15">
    <name type="scientific">Eumeta variegata</name>
    <name type="common">Bagworm moth</name>
    <name type="synonym">Eumeta japonica</name>
    <dbReference type="NCBI Taxonomy" id="151549"/>
    <lineage>
        <taxon>Eukaryota</taxon>
        <taxon>Metazoa</taxon>
        <taxon>Ecdysozoa</taxon>
        <taxon>Arthropoda</taxon>
        <taxon>Hexapoda</taxon>
        <taxon>Insecta</taxon>
        <taxon>Pterygota</taxon>
        <taxon>Neoptera</taxon>
        <taxon>Endopterygota</taxon>
        <taxon>Lepidoptera</taxon>
        <taxon>Glossata</taxon>
        <taxon>Ditrysia</taxon>
        <taxon>Tineoidea</taxon>
        <taxon>Psychidae</taxon>
        <taxon>Oiketicinae</taxon>
        <taxon>Eumeta</taxon>
    </lineage>
</organism>
<dbReference type="FunFam" id="2.60.40.10:FF:000719">
    <property type="entry name" value="nephrin isoform X1"/>
    <property type="match status" value="1"/>
</dbReference>
<feature type="domain" description="Fibronectin type-III" evidence="13">
    <location>
        <begin position="799"/>
        <end position="894"/>
    </location>
</feature>
<evidence type="ECO:0000313" key="15">
    <source>
        <dbReference type="Proteomes" id="UP000299102"/>
    </source>
</evidence>
<feature type="region of interest" description="Disordered" evidence="10">
    <location>
        <begin position="1454"/>
        <end position="1473"/>
    </location>
</feature>
<comment type="caution">
    <text evidence="14">The sequence shown here is derived from an EMBL/GenBank/DDBJ whole genome shotgun (WGS) entry which is preliminary data.</text>
</comment>
<dbReference type="STRING" id="151549.A0A4C1SD34"/>
<keyword evidence="7 11" id="KW-0472">Membrane</keyword>
<protein>
    <submittedName>
        <fullName evidence="14">Down syndrome cell adhesion molecule-like protein Dscam2</fullName>
    </submittedName>
</protein>
<dbReference type="Pfam" id="PF07679">
    <property type="entry name" value="I-set"/>
    <property type="match status" value="3"/>
</dbReference>
<comment type="subcellular location">
    <subcellularLocation>
        <location evidence="1">Membrane</location>
        <topology evidence="1">Single-pass membrane protein</topology>
    </subcellularLocation>
</comment>
<feature type="domain" description="Fibronectin type-III" evidence="13">
    <location>
        <begin position="697"/>
        <end position="794"/>
    </location>
</feature>
<evidence type="ECO:0000256" key="8">
    <source>
        <dbReference type="ARBA" id="ARBA00023157"/>
    </source>
</evidence>
<dbReference type="InterPro" id="IPR013783">
    <property type="entry name" value="Ig-like_fold"/>
</dbReference>
<dbReference type="PANTHER" id="PTHR13817:SF102">
    <property type="entry name" value="DOWN SYNDROME CELL ADHESION MOLECULE-LIKE PROTEIN DSCAM2"/>
    <property type="match status" value="1"/>
</dbReference>
<gene>
    <name evidence="14" type="primary">Dscam2</name>
    <name evidence="14" type="ORF">EVAR_380_1</name>
</gene>
<keyword evidence="15" id="KW-1185">Reference proteome</keyword>
<keyword evidence="3" id="KW-0732">Signal</keyword>
<feature type="domain" description="Ig-like" evidence="12">
    <location>
        <begin position="378"/>
        <end position="472"/>
    </location>
</feature>
<dbReference type="SUPFAM" id="SSF48726">
    <property type="entry name" value="Immunoglobulin"/>
    <property type="match status" value="6"/>
</dbReference>
<evidence type="ECO:0000256" key="9">
    <source>
        <dbReference type="ARBA" id="ARBA00023319"/>
    </source>
</evidence>
<dbReference type="InterPro" id="IPR036116">
    <property type="entry name" value="FN3_sf"/>
</dbReference>
<evidence type="ECO:0000256" key="7">
    <source>
        <dbReference type="ARBA" id="ARBA00023136"/>
    </source>
</evidence>
<dbReference type="Proteomes" id="UP000299102">
    <property type="component" value="Unassembled WGS sequence"/>
</dbReference>
<feature type="domain" description="Fibronectin type-III" evidence="13">
    <location>
        <begin position="898"/>
        <end position="995"/>
    </location>
</feature>
<reference evidence="14 15" key="1">
    <citation type="journal article" date="2019" name="Commun. Biol.">
        <title>The bagworm genome reveals a unique fibroin gene that provides high tensile strength.</title>
        <authorList>
            <person name="Kono N."/>
            <person name="Nakamura H."/>
            <person name="Ohtoshi R."/>
            <person name="Tomita M."/>
            <person name="Numata K."/>
            <person name="Arakawa K."/>
        </authorList>
    </citation>
    <scope>NUCLEOTIDE SEQUENCE [LARGE SCALE GENOMIC DNA]</scope>
</reference>
<name>A0A4C1SD34_EUMVA</name>
<dbReference type="SUPFAM" id="SSF49265">
    <property type="entry name" value="Fibronectin type III"/>
    <property type="match status" value="3"/>
</dbReference>
<feature type="region of interest" description="Disordered" evidence="10">
    <location>
        <begin position="1334"/>
        <end position="1373"/>
    </location>
</feature>
<feature type="domain" description="Fibronectin type-III" evidence="13">
    <location>
        <begin position="1088"/>
        <end position="1181"/>
    </location>
</feature>
<feature type="domain" description="Ig-like" evidence="12">
    <location>
        <begin position="188"/>
        <end position="277"/>
    </location>
</feature>
<feature type="compositionally biased region" description="Basic residues" evidence="10">
    <location>
        <begin position="1542"/>
        <end position="1564"/>
    </location>
</feature>
<keyword evidence="5" id="KW-0130">Cell adhesion</keyword>
<evidence type="ECO:0000256" key="10">
    <source>
        <dbReference type="SAM" id="MobiDB-lite"/>
    </source>
</evidence>
<dbReference type="InterPro" id="IPR007110">
    <property type="entry name" value="Ig-like_dom"/>
</dbReference>
<feature type="domain" description="Fibronectin type-III" evidence="13">
    <location>
        <begin position="577"/>
        <end position="692"/>
    </location>
</feature>
<dbReference type="FunFam" id="2.60.40.10:FF:000104">
    <property type="entry name" value="Down syndrome cell adhesion molecule b"/>
    <property type="match status" value="1"/>
</dbReference>
<dbReference type="GO" id="GO:0045202">
    <property type="term" value="C:synapse"/>
    <property type="evidence" value="ECO:0007669"/>
    <property type="project" value="TreeGrafter"/>
</dbReference>
<evidence type="ECO:0000256" key="3">
    <source>
        <dbReference type="ARBA" id="ARBA00022729"/>
    </source>
</evidence>
<dbReference type="InterPro" id="IPR003961">
    <property type="entry name" value="FN3_dom"/>
</dbReference>
<dbReference type="Pfam" id="PF00041">
    <property type="entry name" value="fn3"/>
    <property type="match status" value="5"/>
</dbReference>
<accession>A0A4C1SD34</accession>
<dbReference type="Pfam" id="PF25059">
    <property type="entry name" value="FN3_DSCAM-DSCAML_C"/>
    <property type="match status" value="1"/>
</dbReference>
<dbReference type="GO" id="GO:0009653">
    <property type="term" value="P:anatomical structure morphogenesis"/>
    <property type="evidence" value="ECO:0007669"/>
    <property type="project" value="UniProtKB-ARBA"/>
</dbReference>
<dbReference type="FunFam" id="2.60.40.10:FF:000028">
    <property type="entry name" value="Neuronal cell adhesion molecule"/>
    <property type="match status" value="2"/>
</dbReference>
<feature type="compositionally biased region" description="Polar residues" evidence="10">
    <location>
        <begin position="1355"/>
        <end position="1364"/>
    </location>
</feature>
<keyword evidence="6 11" id="KW-1133">Transmembrane helix</keyword>
<evidence type="ECO:0000256" key="6">
    <source>
        <dbReference type="ARBA" id="ARBA00022989"/>
    </source>
</evidence>
<dbReference type="Gene3D" id="2.60.40.10">
    <property type="entry name" value="Immunoglobulins"/>
    <property type="match status" value="13"/>
</dbReference>
<keyword evidence="8" id="KW-1015">Disulfide bond</keyword>
<dbReference type="InterPro" id="IPR036179">
    <property type="entry name" value="Ig-like_dom_sf"/>
</dbReference>
<feature type="domain" description="Ig-like" evidence="12">
    <location>
        <begin position="9"/>
        <end position="166"/>
    </location>
</feature>
<dbReference type="GO" id="GO:0030154">
    <property type="term" value="P:cell differentiation"/>
    <property type="evidence" value="ECO:0007669"/>
    <property type="project" value="UniProtKB-ARBA"/>
</dbReference>
<feature type="region of interest" description="Disordered" evidence="10">
    <location>
        <begin position="1166"/>
        <end position="1190"/>
    </location>
</feature>